<organism evidence="6 7">
    <name type="scientific">Acorus gramineus</name>
    <name type="common">Dwarf sweet flag</name>
    <dbReference type="NCBI Taxonomy" id="55184"/>
    <lineage>
        <taxon>Eukaryota</taxon>
        <taxon>Viridiplantae</taxon>
        <taxon>Streptophyta</taxon>
        <taxon>Embryophyta</taxon>
        <taxon>Tracheophyta</taxon>
        <taxon>Spermatophyta</taxon>
        <taxon>Magnoliopsida</taxon>
        <taxon>Liliopsida</taxon>
        <taxon>Acoraceae</taxon>
        <taxon>Acorus</taxon>
    </lineage>
</organism>
<comment type="similarity">
    <text evidence="1">Belongs to the GMC oxidoreductase family.</text>
</comment>
<dbReference type="Proteomes" id="UP001179952">
    <property type="component" value="Unassembled WGS sequence"/>
</dbReference>
<comment type="caution">
    <text evidence="6">The sequence shown here is derived from an EMBL/GenBank/DDBJ whole genome shotgun (WGS) entry which is preliminary data.</text>
</comment>
<dbReference type="PANTHER" id="PTHR46056">
    <property type="entry name" value="LONG-CHAIN-ALCOHOL OXIDASE"/>
    <property type="match status" value="1"/>
</dbReference>
<keyword evidence="7" id="KW-1185">Reference proteome</keyword>
<evidence type="ECO:0000256" key="4">
    <source>
        <dbReference type="ARBA" id="ARBA00023002"/>
    </source>
</evidence>
<dbReference type="AlphaFoldDB" id="A0AAV9BCZ3"/>
<feature type="domain" description="Glucose-methanol-choline oxidoreductase N-terminal" evidence="5">
    <location>
        <begin position="44"/>
        <end position="118"/>
    </location>
</feature>
<proteinExistence type="inferred from homology"/>
<name>A0AAV9BCZ3_ACOGR</name>
<dbReference type="Pfam" id="PF00732">
    <property type="entry name" value="GMC_oxred_N"/>
    <property type="match status" value="1"/>
</dbReference>
<dbReference type="InterPro" id="IPR000172">
    <property type="entry name" value="GMC_OxRdtase_N"/>
</dbReference>
<gene>
    <name evidence="6" type="ORF">QJS04_geneDACA012262</name>
</gene>
<keyword evidence="4" id="KW-0560">Oxidoreductase</keyword>
<dbReference type="EMBL" id="JAUJYN010000004">
    <property type="protein sequence ID" value="KAK1274466.1"/>
    <property type="molecule type" value="Genomic_DNA"/>
</dbReference>
<dbReference type="PANTHER" id="PTHR46056:SF4">
    <property type="entry name" value="LONG-CHAIN-ALCOHOL OXIDASE FAO4A"/>
    <property type="match status" value="1"/>
</dbReference>
<reference evidence="6" key="2">
    <citation type="submission" date="2023-06" db="EMBL/GenBank/DDBJ databases">
        <authorList>
            <person name="Ma L."/>
            <person name="Liu K.-W."/>
            <person name="Li Z."/>
            <person name="Hsiao Y.-Y."/>
            <person name="Qi Y."/>
            <person name="Fu T."/>
            <person name="Tang G."/>
            <person name="Zhang D."/>
            <person name="Sun W.-H."/>
            <person name="Liu D.-K."/>
            <person name="Li Y."/>
            <person name="Chen G.-Z."/>
            <person name="Liu X.-D."/>
            <person name="Liao X.-Y."/>
            <person name="Jiang Y.-T."/>
            <person name="Yu X."/>
            <person name="Hao Y."/>
            <person name="Huang J."/>
            <person name="Zhao X.-W."/>
            <person name="Ke S."/>
            <person name="Chen Y.-Y."/>
            <person name="Wu W.-L."/>
            <person name="Hsu J.-L."/>
            <person name="Lin Y.-F."/>
            <person name="Huang M.-D."/>
            <person name="Li C.-Y."/>
            <person name="Huang L."/>
            <person name="Wang Z.-W."/>
            <person name="Zhao X."/>
            <person name="Zhong W.-Y."/>
            <person name="Peng D.-H."/>
            <person name="Ahmad S."/>
            <person name="Lan S."/>
            <person name="Zhang J.-S."/>
            <person name="Tsai W.-C."/>
            <person name="Van De Peer Y."/>
            <person name="Liu Z.-J."/>
        </authorList>
    </citation>
    <scope>NUCLEOTIDE SEQUENCE</scope>
    <source>
        <strain evidence="6">SCP</strain>
        <tissue evidence="6">Leaves</tissue>
    </source>
</reference>
<accession>A0AAV9BCZ3</accession>
<evidence type="ECO:0000313" key="7">
    <source>
        <dbReference type="Proteomes" id="UP001179952"/>
    </source>
</evidence>
<keyword evidence="2" id="KW-0285">Flavoprotein</keyword>
<evidence type="ECO:0000259" key="5">
    <source>
        <dbReference type="Pfam" id="PF00732"/>
    </source>
</evidence>
<evidence type="ECO:0000256" key="3">
    <source>
        <dbReference type="ARBA" id="ARBA00022827"/>
    </source>
</evidence>
<evidence type="ECO:0000313" key="6">
    <source>
        <dbReference type="EMBL" id="KAK1274466.1"/>
    </source>
</evidence>
<dbReference type="GO" id="GO:0050660">
    <property type="term" value="F:flavin adenine dinucleotide binding"/>
    <property type="evidence" value="ECO:0007669"/>
    <property type="project" value="InterPro"/>
</dbReference>
<keyword evidence="3" id="KW-0274">FAD</keyword>
<protein>
    <submittedName>
        <fullName evidence="6">Long-chain-alcohol oxidase FAO4A</fullName>
    </submittedName>
</protein>
<sequence length="118" mass="12978">MPWSSDRDQAADWLRVCSRKPVTKLGDRPGEGRQLPQEGPTLDNMYDGSCFMATDDLGVIVLAPSTVGGGSTINWSASFHSSDHVLDEWRNVHGLHDLFGISNNAYERALEAVCERMG</sequence>
<evidence type="ECO:0000256" key="2">
    <source>
        <dbReference type="ARBA" id="ARBA00022630"/>
    </source>
</evidence>
<reference evidence="6" key="1">
    <citation type="journal article" date="2023" name="Nat. Commun.">
        <title>Diploid and tetraploid genomes of Acorus and the evolution of monocots.</title>
        <authorList>
            <person name="Ma L."/>
            <person name="Liu K.W."/>
            <person name="Li Z."/>
            <person name="Hsiao Y.Y."/>
            <person name="Qi Y."/>
            <person name="Fu T."/>
            <person name="Tang G.D."/>
            <person name="Zhang D."/>
            <person name="Sun W.H."/>
            <person name="Liu D.K."/>
            <person name="Li Y."/>
            <person name="Chen G.Z."/>
            <person name="Liu X.D."/>
            <person name="Liao X.Y."/>
            <person name="Jiang Y.T."/>
            <person name="Yu X."/>
            <person name="Hao Y."/>
            <person name="Huang J."/>
            <person name="Zhao X.W."/>
            <person name="Ke S."/>
            <person name="Chen Y.Y."/>
            <person name="Wu W.L."/>
            <person name="Hsu J.L."/>
            <person name="Lin Y.F."/>
            <person name="Huang M.D."/>
            <person name="Li C.Y."/>
            <person name="Huang L."/>
            <person name="Wang Z.W."/>
            <person name="Zhao X."/>
            <person name="Zhong W.Y."/>
            <person name="Peng D.H."/>
            <person name="Ahmad S."/>
            <person name="Lan S."/>
            <person name="Zhang J.S."/>
            <person name="Tsai W.C."/>
            <person name="Van de Peer Y."/>
            <person name="Liu Z.J."/>
        </authorList>
    </citation>
    <scope>NUCLEOTIDE SEQUENCE</scope>
    <source>
        <strain evidence="6">SCP</strain>
    </source>
</reference>
<dbReference type="GO" id="GO:0016614">
    <property type="term" value="F:oxidoreductase activity, acting on CH-OH group of donors"/>
    <property type="evidence" value="ECO:0007669"/>
    <property type="project" value="InterPro"/>
</dbReference>
<evidence type="ECO:0000256" key="1">
    <source>
        <dbReference type="ARBA" id="ARBA00010790"/>
    </source>
</evidence>